<feature type="non-terminal residue" evidence="2">
    <location>
        <position position="93"/>
    </location>
</feature>
<keyword evidence="3" id="KW-1185">Reference proteome</keyword>
<feature type="region of interest" description="Disordered" evidence="1">
    <location>
        <begin position="1"/>
        <end position="43"/>
    </location>
</feature>
<sequence length="93" mass="11148">MSQAGGGNDEEEEQQQHHDFEQPPQQGSPDFQPRYESQYHEDLQGIKEHLCSMQFLQQSFYENMQKSQADNMEEVKQNKEKQEEMWSDKPYFD</sequence>
<organism evidence="2 3">
    <name type="scientific">Stylosanthes scabra</name>
    <dbReference type="NCBI Taxonomy" id="79078"/>
    <lineage>
        <taxon>Eukaryota</taxon>
        <taxon>Viridiplantae</taxon>
        <taxon>Streptophyta</taxon>
        <taxon>Embryophyta</taxon>
        <taxon>Tracheophyta</taxon>
        <taxon>Spermatophyta</taxon>
        <taxon>Magnoliopsida</taxon>
        <taxon>eudicotyledons</taxon>
        <taxon>Gunneridae</taxon>
        <taxon>Pentapetalae</taxon>
        <taxon>rosids</taxon>
        <taxon>fabids</taxon>
        <taxon>Fabales</taxon>
        <taxon>Fabaceae</taxon>
        <taxon>Papilionoideae</taxon>
        <taxon>50 kb inversion clade</taxon>
        <taxon>dalbergioids sensu lato</taxon>
        <taxon>Dalbergieae</taxon>
        <taxon>Pterocarpus clade</taxon>
        <taxon>Stylosanthes</taxon>
    </lineage>
</organism>
<dbReference type="EMBL" id="JASCZI010063463">
    <property type="protein sequence ID" value="MED6141290.1"/>
    <property type="molecule type" value="Genomic_DNA"/>
</dbReference>
<reference evidence="2 3" key="1">
    <citation type="journal article" date="2023" name="Plants (Basel)">
        <title>Bridging the Gap: Combining Genomics and Transcriptomics Approaches to Understand Stylosanthes scabra, an Orphan Legume from the Brazilian Caatinga.</title>
        <authorList>
            <person name="Ferreira-Neto J.R.C."/>
            <person name="da Silva M.D."/>
            <person name="Binneck E."/>
            <person name="de Melo N.F."/>
            <person name="da Silva R.H."/>
            <person name="de Melo A.L.T.M."/>
            <person name="Pandolfi V."/>
            <person name="Bustamante F.O."/>
            <person name="Brasileiro-Vidal A.C."/>
            <person name="Benko-Iseppon A.M."/>
        </authorList>
    </citation>
    <scope>NUCLEOTIDE SEQUENCE [LARGE SCALE GENOMIC DNA]</scope>
    <source>
        <tissue evidence="2">Leaves</tissue>
    </source>
</reference>
<comment type="caution">
    <text evidence="2">The sequence shown here is derived from an EMBL/GenBank/DDBJ whole genome shotgun (WGS) entry which is preliminary data.</text>
</comment>
<evidence type="ECO:0000313" key="2">
    <source>
        <dbReference type="EMBL" id="MED6141290.1"/>
    </source>
</evidence>
<protein>
    <submittedName>
        <fullName evidence="2">Uncharacterized protein</fullName>
    </submittedName>
</protein>
<feature type="region of interest" description="Disordered" evidence="1">
    <location>
        <begin position="67"/>
        <end position="93"/>
    </location>
</feature>
<evidence type="ECO:0000313" key="3">
    <source>
        <dbReference type="Proteomes" id="UP001341840"/>
    </source>
</evidence>
<dbReference type="Proteomes" id="UP001341840">
    <property type="component" value="Unassembled WGS sequence"/>
</dbReference>
<proteinExistence type="predicted"/>
<accession>A0ABU6SYV8</accession>
<name>A0ABU6SYV8_9FABA</name>
<gene>
    <name evidence="2" type="ORF">PIB30_101883</name>
</gene>
<feature type="compositionally biased region" description="Basic and acidic residues" evidence="1">
    <location>
        <begin position="73"/>
        <end position="93"/>
    </location>
</feature>
<evidence type="ECO:0000256" key="1">
    <source>
        <dbReference type="SAM" id="MobiDB-lite"/>
    </source>
</evidence>